<feature type="compositionally biased region" description="Basic and acidic residues" evidence="1">
    <location>
        <begin position="16"/>
        <end position="33"/>
    </location>
</feature>
<feature type="region of interest" description="Disordered" evidence="1">
    <location>
        <begin position="1"/>
        <end position="118"/>
    </location>
</feature>
<protein>
    <recommendedName>
        <fullName evidence="3">VWFA domain-containing protein</fullName>
    </recommendedName>
</protein>
<gene>
    <name evidence="2" type="ORF">HTAM1171_LOCUS8455</name>
</gene>
<evidence type="ECO:0000256" key="1">
    <source>
        <dbReference type="SAM" id="MobiDB-lite"/>
    </source>
</evidence>
<dbReference type="EMBL" id="HBGV01013836">
    <property type="protein sequence ID" value="CAD9504100.1"/>
    <property type="molecule type" value="Transcribed_RNA"/>
</dbReference>
<dbReference type="SUPFAM" id="SSF53300">
    <property type="entry name" value="vWA-like"/>
    <property type="match status" value="1"/>
</dbReference>
<sequence>MSDVLGMDGMDADDMDILKGRRRPNVDHDREKLLGSPPTNNPGDRRRKSHITKEPWNEQEMNDPVFFTPDHAGHGGGKQQHLGVRNDGRPKSLVQSPNNSQHTYDSQRSLSSPPQMAGVNADKSILVDKAVYTMQSGDVVREGSPETQSKAYIDQLIAEGYSNGLAKALALNTLAFNHRIWVIDNSGSMCIGDGHKIAQTGKRDDFKAVPATRWEEIQDTVKYHASMAALLKSPTLFKLLNDPGIAFGPQQFGIADKGDESIQDDIDSAIKIMKKVKPIGVTPLTRHIWEIQQSIKSLAPQLVAAGQKVAVVLATDGLPTDEDGYGGEYITDEFVRALRALEGLPVWLVVRLCTDEEPVTRFYNNLDAQVELSMEVLDDFIGEAREVYRHNKWLNYGLPMHRCREMGYHDRLFDLIDERPLTKGEIREFCSLIFGVEDVDDIPDPGADWPGFVREINFLLRKEKLQWNPIKKKLMPWINLKSLNKTYGDGSKCTVM</sequence>
<dbReference type="AlphaFoldDB" id="A0A7S2MV92"/>
<name>A0A7S2MV92_9STRA</name>
<dbReference type="InterPro" id="IPR036465">
    <property type="entry name" value="vWFA_dom_sf"/>
</dbReference>
<accession>A0A7S2MV92</accession>
<evidence type="ECO:0008006" key="3">
    <source>
        <dbReference type="Google" id="ProtNLM"/>
    </source>
</evidence>
<proteinExistence type="predicted"/>
<evidence type="ECO:0000313" key="2">
    <source>
        <dbReference type="EMBL" id="CAD9504100.1"/>
    </source>
</evidence>
<feature type="compositionally biased region" description="Polar residues" evidence="1">
    <location>
        <begin position="93"/>
        <end position="114"/>
    </location>
</feature>
<organism evidence="2">
    <name type="scientific">Helicotheca tamesis</name>
    <dbReference type="NCBI Taxonomy" id="374047"/>
    <lineage>
        <taxon>Eukaryota</taxon>
        <taxon>Sar</taxon>
        <taxon>Stramenopiles</taxon>
        <taxon>Ochrophyta</taxon>
        <taxon>Bacillariophyta</taxon>
        <taxon>Mediophyceae</taxon>
        <taxon>Lithodesmiophycidae</taxon>
        <taxon>Lithodesmiales</taxon>
        <taxon>Lithodesmiaceae</taxon>
        <taxon>Helicotheca</taxon>
    </lineage>
</organism>
<reference evidence="2" key="1">
    <citation type="submission" date="2021-01" db="EMBL/GenBank/DDBJ databases">
        <authorList>
            <person name="Corre E."/>
            <person name="Pelletier E."/>
            <person name="Niang G."/>
            <person name="Scheremetjew M."/>
            <person name="Finn R."/>
            <person name="Kale V."/>
            <person name="Holt S."/>
            <person name="Cochrane G."/>
            <person name="Meng A."/>
            <person name="Brown T."/>
            <person name="Cohen L."/>
        </authorList>
    </citation>
    <scope>NUCLEOTIDE SEQUENCE</scope>
    <source>
        <strain evidence="2">CCMP826</strain>
    </source>
</reference>